<accession>A0A9P6EA21</accession>
<dbReference type="EMBL" id="MU157883">
    <property type="protein sequence ID" value="KAF9525533.1"/>
    <property type="molecule type" value="Genomic_DNA"/>
</dbReference>
<name>A0A9P6EA21_9AGAR</name>
<dbReference type="PANTHER" id="PTHR31252">
    <property type="entry name" value="DUF4419 DOMAIN-CONTAINING PROTEIN"/>
    <property type="match status" value="1"/>
</dbReference>
<proteinExistence type="predicted"/>
<keyword evidence="3" id="KW-1185">Reference proteome</keyword>
<dbReference type="AlphaFoldDB" id="A0A9P6EA21"/>
<dbReference type="PANTHER" id="PTHR31252:SF11">
    <property type="entry name" value="DUF4419 DOMAIN-CONTAINING PROTEIN"/>
    <property type="match status" value="1"/>
</dbReference>
<evidence type="ECO:0000256" key="1">
    <source>
        <dbReference type="SAM" id="MobiDB-lite"/>
    </source>
</evidence>
<dbReference type="InterPro" id="IPR025533">
    <property type="entry name" value="DUF4419"/>
</dbReference>
<protein>
    <submittedName>
        <fullName evidence="2">Uncharacterized protein</fullName>
    </submittedName>
</protein>
<dbReference type="OrthoDB" id="9978173at2759"/>
<feature type="region of interest" description="Disordered" evidence="1">
    <location>
        <begin position="1"/>
        <end position="24"/>
    </location>
</feature>
<evidence type="ECO:0000313" key="3">
    <source>
        <dbReference type="Proteomes" id="UP000807306"/>
    </source>
</evidence>
<comment type="caution">
    <text evidence="2">The sequence shown here is derived from an EMBL/GenBank/DDBJ whole genome shotgun (WGS) entry which is preliminary data.</text>
</comment>
<sequence>MPVTFELAQHPAEPVKATEDGPISSPEDLLARTWGKNSETHDYDELLQTSLSAEIPVGGEWSQFRPQQNGFVHTIVDAYNHHHHLVLRPDDVWVAILSQFNLFVNAHAAELRSIFVQHNSQKHLILRADGDRRTVNFGDLAQQLTRNIEKKILDKTLRDWILPDFSTTRANDTAICAILMMSALKSYFTYEIRLRCGIPSITLNGSKEDWSSVVLRLDKLASFGQEPAAFAELLRPVLLRFVQAFDKNELGEVQDIDFWSKICHVATGGSGPPHLSGWLTAFCVWNQDGQWMGPKLPRQPANTLKRVPRSGHAAVAAAAQIPLILDGVEYKKINFDNVPRGFCEVDIKLNDNGEIFATKMVSGHVGSVIEGEKRDTLKPLLAWFMFTM</sequence>
<evidence type="ECO:0000313" key="2">
    <source>
        <dbReference type="EMBL" id="KAF9525533.1"/>
    </source>
</evidence>
<dbReference type="Proteomes" id="UP000807306">
    <property type="component" value="Unassembled WGS sequence"/>
</dbReference>
<organism evidence="2 3">
    <name type="scientific">Crepidotus variabilis</name>
    <dbReference type="NCBI Taxonomy" id="179855"/>
    <lineage>
        <taxon>Eukaryota</taxon>
        <taxon>Fungi</taxon>
        <taxon>Dikarya</taxon>
        <taxon>Basidiomycota</taxon>
        <taxon>Agaricomycotina</taxon>
        <taxon>Agaricomycetes</taxon>
        <taxon>Agaricomycetidae</taxon>
        <taxon>Agaricales</taxon>
        <taxon>Agaricineae</taxon>
        <taxon>Crepidotaceae</taxon>
        <taxon>Crepidotus</taxon>
    </lineage>
</organism>
<dbReference type="Pfam" id="PF14388">
    <property type="entry name" value="DUF4419"/>
    <property type="match status" value="1"/>
</dbReference>
<reference evidence="2" key="1">
    <citation type="submission" date="2020-11" db="EMBL/GenBank/DDBJ databases">
        <authorList>
            <consortium name="DOE Joint Genome Institute"/>
            <person name="Ahrendt S."/>
            <person name="Riley R."/>
            <person name="Andreopoulos W."/>
            <person name="Labutti K."/>
            <person name="Pangilinan J."/>
            <person name="Ruiz-Duenas F.J."/>
            <person name="Barrasa J.M."/>
            <person name="Sanchez-Garcia M."/>
            <person name="Camarero S."/>
            <person name="Miyauchi S."/>
            <person name="Serrano A."/>
            <person name="Linde D."/>
            <person name="Babiker R."/>
            <person name="Drula E."/>
            <person name="Ayuso-Fernandez I."/>
            <person name="Pacheco R."/>
            <person name="Padilla G."/>
            <person name="Ferreira P."/>
            <person name="Barriuso J."/>
            <person name="Kellner H."/>
            <person name="Castanera R."/>
            <person name="Alfaro M."/>
            <person name="Ramirez L."/>
            <person name="Pisabarro A.G."/>
            <person name="Kuo A."/>
            <person name="Tritt A."/>
            <person name="Lipzen A."/>
            <person name="He G."/>
            <person name="Yan M."/>
            <person name="Ng V."/>
            <person name="Cullen D."/>
            <person name="Martin F."/>
            <person name="Rosso M.-N."/>
            <person name="Henrissat B."/>
            <person name="Hibbett D."/>
            <person name="Martinez A.T."/>
            <person name="Grigoriev I.V."/>
        </authorList>
    </citation>
    <scope>NUCLEOTIDE SEQUENCE</scope>
    <source>
        <strain evidence="2">CBS 506.95</strain>
    </source>
</reference>
<gene>
    <name evidence="2" type="ORF">CPB83DRAFT_546657</name>
</gene>